<feature type="transmembrane region" description="Helical" evidence="9">
    <location>
        <begin position="395"/>
        <end position="413"/>
    </location>
</feature>
<dbReference type="PANTHER" id="PTHR30588:SF0">
    <property type="entry name" value="BRANCHED-CHAIN AMINO ACID PERMEASE BRNQ"/>
    <property type="match status" value="1"/>
</dbReference>
<evidence type="ECO:0000313" key="11">
    <source>
        <dbReference type="Proteomes" id="UP000786989"/>
    </source>
</evidence>
<name>A0A9D2UYR7_9ACTN</name>
<evidence type="ECO:0000256" key="9">
    <source>
        <dbReference type="SAM" id="Phobius"/>
    </source>
</evidence>
<sequence>MSQATMAQAGNATVQTAGATDEAGARKRLDLRKSLLVGMTLFSMFFGAGNLILPPLLGAQAGEAAVPAMIGFLVTAIGFPVLGIVAVALAGDLPKLAGRVNARFALIFTVLVYLSIGPCLAIPRTSSTSFEMLAPLLPEGVPLNVASIAFSVAFFAVAYALAMRPGKLTQVLGRICAPALIVLIVIIVVSSIVMPLGEPTPVRAPYDNAAAVQGFLNGYQTMDLLAALNFGIVIALNIRSFGVERPGDVAFEISRAGVVAGVLMLLIYCGLGFVGVVTAAYMPDAQNGAQLLTAAATGHFGLAGAIIIAAIFFIACLNVCTGLISCCSTYFAETFPKLPYAVWAAIFAVFSCVVSNFGLTAILTFSVPLLNALYPAAIVLVIMGMLHRACDRVPYVWKWVVGVVAVESVIVSLRDAFFANVWLPFDMLPLADIGLGWLAPALVAAVIGVVHSLARQGRSL</sequence>
<accession>A0A9D2UYR7</accession>
<comment type="subcellular location">
    <subcellularLocation>
        <location evidence="1">Cell membrane</location>
        <topology evidence="1">Multi-pass membrane protein</topology>
    </subcellularLocation>
</comment>
<dbReference type="GO" id="GO:0005886">
    <property type="term" value="C:plasma membrane"/>
    <property type="evidence" value="ECO:0007669"/>
    <property type="project" value="UniProtKB-SubCell"/>
</dbReference>
<gene>
    <name evidence="10" type="primary">brnQ</name>
    <name evidence="10" type="ORF">K8U77_09860</name>
</gene>
<keyword evidence="4" id="KW-1003">Cell membrane</keyword>
<dbReference type="EMBL" id="DYWI01000195">
    <property type="protein sequence ID" value="HJF66401.1"/>
    <property type="molecule type" value="Genomic_DNA"/>
</dbReference>
<feature type="transmembrane region" description="Helical" evidence="9">
    <location>
        <begin position="365"/>
        <end position="383"/>
    </location>
</feature>
<dbReference type="GO" id="GO:0015188">
    <property type="term" value="F:L-isoleucine transmembrane transporter activity"/>
    <property type="evidence" value="ECO:0007669"/>
    <property type="project" value="TreeGrafter"/>
</dbReference>
<proteinExistence type="inferred from homology"/>
<evidence type="ECO:0000256" key="3">
    <source>
        <dbReference type="ARBA" id="ARBA00022448"/>
    </source>
</evidence>
<dbReference type="GO" id="GO:0005304">
    <property type="term" value="F:L-valine transmembrane transporter activity"/>
    <property type="evidence" value="ECO:0007669"/>
    <property type="project" value="TreeGrafter"/>
</dbReference>
<comment type="caution">
    <text evidence="10">The sequence shown here is derived from an EMBL/GenBank/DDBJ whole genome shotgun (WGS) entry which is preliminary data.</text>
</comment>
<evidence type="ECO:0000256" key="2">
    <source>
        <dbReference type="ARBA" id="ARBA00008540"/>
    </source>
</evidence>
<evidence type="ECO:0000256" key="6">
    <source>
        <dbReference type="ARBA" id="ARBA00022970"/>
    </source>
</evidence>
<feature type="transmembrane region" description="Helical" evidence="9">
    <location>
        <begin position="175"/>
        <end position="197"/>
    </location>
</feature>
<dbReference type="Pfam" id="PF05525">
    <property type="entry name" value="Branch_AA_trans"/>
    <property type="match status" value="1"/>
</dbReference>
<keyword evidence="5 9" id="KW-0812">Transmembrane</keyword>
<dbReference type="GO" id="GO:0015818">
    <property type="term" value="P:isoleucine transport"/>
    <property type="evidence" value="ECO:0007669"/>
    <property type="project" value="TreeGrafter"/>
</dbReference>
<dbReference type="Proteomes" id="UP000786989">
    <property type="component" value="Unassembled WGS sequence"/>
</dbReference>
<dbReference type="AlphaFoldDB" id="A0A9D2UYR7"/>
<keyword evidence="7 9" id="KW-1133">Transmembrane helix</keyword>
<dbReference type="InterPro" id="IPR004685">
    <property type="entry name" value="Brnchd-chn_aa_trnsp_Livcs"/>
</dbReference>
<reference evidence="10" key="2">
    <citation type="submission" date="2021-09" db="EMBL/GenBank/DDBJ databases">
        <authorList>
            <person name="Gilroy R."/>
        </authorList>
    </citation>
    <scope>NUCLEOTIDE SEQUENCE</scope>
    <source>
        <strain evidence="10">ChiGjej6B6-11269</strain>
    </source>
</reference>
<evidence type="ECO:0000256" key="1">
    <source>
        <dbReference type="ARBA" id="ARBA00004651"/>
    </source>
</evidence>
<feature type="transmembrane region" description="Helical" evidence="9">
    <location>
        <begin position="217"/>
        <end position="238"/>
    </location>
</feature>
<protein>
    <submittedName>
        <fullName evidence="10">Branched-chain amino acid transport system II carrier protein</fullName>
    </submittedName>
</protein>
<organism evidence="10 11">
    <name type="scientific">Slackia equolifaciens</name>
    <dbReference type="NCBI Taxonomy" id="498718"/>
    <lineage>
        <taxon>Bacteria</taxon>
        <taxon>Bacillati</taxon>
        <taxon>Actinomycetota</taxon>
        <taxon>Coriobacteriia</taxon>
        <taxon>Eggerthellales</taxon>
        <taxon>Eggerthellaceae</taxon>
        <taxon>Slackia</taxon>
    </lineage>
</organism>
<feature type="transmembrane region" description="Helical" evidence="9">
    <location>
        <begin position="258"/>
        <end position="282"/>
    </location>
</feature>
<dbReference type="NCBIfam" id="TIGR00796">
    <property type="entry name" value="livcs"/>
    <property type="match status" value="1"/>
</dbReference>
<evidence type="ECO:0000256" key="4">
    <source>
        <dbReference type="ARBA" id="ARBA00022475"/>
    </source>
</evidence>
<reference evidence="10" key="1">
    <citation type="journal article" date="2021" name="PeerJ">
        <title>Extensive microbial diversity within the chicken gut microbiome revealed by metagenomics and culture.</title>
        <authorList>
            <person name="Gilroy R."/>
            <person name="Ravi A."/>
            <person name="Getino M."/>
            <person name="Pursley I."/>
            <person name="Horton D.L."/>
            <person name="Alikhan N.F."/>
            <person name="Baker D."/>
            <person name="Gharbi K."/>
            <person name="Hall N."/>
            <person name="Watson M."/>
            <person name="Adriaenssens E.M."/>
            <person name="Foster-Nyarko E."/>
            <person name="Jarju S."/>
            <person name="Secka A."/>
            <person name="Antonio M."/>
            <person name="Oren A."/>
            <person name="Chaudhuri R.R."/>
            <person name="La Ragione R."/>
            <person name="Hildebrand F."/>
            <person name="Pallen M.J."/>
        </authorList>
    </citation>
    <scope>NUCLEOTIDE SEQUENCE</scope>
    <source>
        <strain evidence="10">ChiGjej6B6-11269</strain>
    </source>
</reference>
<feature type="transmembrane region" description="Helical" evidence="9">
    <location>
        <begin position="143"/>
        <end position="163"/>
    </location>
</feature>
<dbReference type="GO" id="GO:0015190">
    <property type="term" value="F:L-leucine transmembrane transporter activity"/>
    <property type="evidence" value="ECO:0007669"/>
    <property type="project" value="TreeGrafter"/>
</dbReference>
<keyword evidence="8 9" id="KW-0472">Membrane</keyword>
<keyword evidence="6" id="KW-0029">Amino-acid transport</keyword>
<feature type="transmembrane region" description="Helical" evidence="9">
    <location>
        <begin position="65"/>
        <end position="90"/>
    </location>
</feature>
<dbReference type="GO" id="GO:0015820">
    <property type="term" value="P:L-leucine transport"/>
    <property type="evidence" value="ECO:0007669"/>
    <property type="project" value="TreeGrafter"/>
</dbReference>
<feature type="transmembrane region" description="Helical" evidence="9">
    <location>
        <begin position="433"/>
        <end position="454"/>
    </location>
</feature>
<comment type="similarity">
    <text evidence="2">Belongs to the branched chain amino acid transporter family.</text>
</comment>
<keyword evidence="3" id="KW-0813">Transport</keyword>
<evidence type="ECO:0000256" key="7">
    <source>
        <dbReference type="ARBA" id="ARBA00022989"/>
    </source>
</evidence>
<dbReference type="PANTHER" id="PTHR30588">
    <property type="entry name" value="BRANCHED-CHAIN AMINO ACID TRANSPORT SYSTEM 2 CARRIER PROTEIN"/>
    <property type="match status" value="1"/>
</dbReference>
<feature type="transmembrane region" description="Helical" evidence="9">
    <location>
        <begin position="35"/>
        <end position="53"/>
    </location>
</feature>
<feature type="transmembrane region" description="Helical" evidence="9">
    <location>
        <begin position="338"/>
        <end position="359"/>
    </location>
</feature>
<evidence type="ECO:0000256" key="8">
    <source>
        <dbReference type="ARBA" id="ARBA00023136"/>
    </source>
</evidence>
<evidence type="ECO:0000313" key="10">
    <source>
        <dbReference type="EMBL" id="HJF66401.1"/>
    </source>
</evidence>
<feature type="transmembrane region" description="Helical" evidence="9">
    <location>
        <begin position="102"/>
        <end position="123"/>
    </location>
</feature>
<feature type="transmembrane region" description="Helical" evidence="9">
    <location>
        <begin position="302"/>
        <end position="326"/>
    </location>
</feature>
<evidence type="ECO:0000256" key="5">
    <source>
        <dbReference type="ARBA" id="ARBA00022692"/>
    </source>
</evidence>